<comment type="caution">
    <text evidence="7">The sequence shown here is derived from an EMBL/GenBank/DDBJ whole genome shotgun (WGS) entry which is preliminary data.</text>
</comment>
<feature type="transmembrane region" description="Helical" evidence="5">
    <location>
        <begin position="111"/>
        <end position="129"/>
    </location>
</feature>
<dbReference type="InterPro" id="IPR011712">
    <property type="entry name" value="Sig_transdc_His_kin_sub3_dim/P"/>
</dbReference>
<dbReference type="Pfam" id="PF07730">
    <property type="entry name" value="HisKA_3"/>
    <property type="match status" value="1"/>
</dbReference>
<evidence type="ECO:0000256" key="5">
    <source>
        <dbReference type="SAM" id="Phobius"/>
    </source>
</evidence>
<feature type="transmembrane region" description="Helical" evidence="5">
    <location>
        <begin position="162"/>
        <end position="185"/>
    </location>
</feature>
<dbReference type="Gene3D" id="3.30.565.10">
    <property type="entry name" value="Histidine kinase-like ATPase, C-terminal domain"/>
    <property type="match status" value="1"/>
</dbReference>
<feature type="transmembrane region" description="Helical" evidence="5">
    <location>
        <begin position="50"/>
        <end position="67"/>
    </location>
</feature>
<dbReference type="Gene3D" id="1.20.5.1930">
    <property type="match status" value="1"/>
</dbReference>
<evidence type="ECO:0000256" key="3">
    <source>
        <dbReference type="ARBA" id="ARBA00023012"/>
    </source>
</evidence>
<keyword evidence="3" id="KW-0902">Two-component regulatory system</keyword>
<keyword evidence="1" id="KW-0808">Transferase</keyword>
<dbReference type="SUPFAM" id="SSF55874">
    <property type="entry name" value="ATPase domain of HSP90 chaperone/DNA topoisomerase II/histidine kinase"/>
    <property type="match status" value="1"/>
</dbReference>
<proteinExistence type="predicted"/>
<sequence>MSRPRTNPDLLIRYLQWGVRVVPVSPLLGAAAAAAAAVGDGRVELTWRDAVGLVVWTVGLLGVDVWTRWALRRLAGEVASLRDRRRRLAASVVTVVSVVVLPLIVGAEGWWPVAIGCVVLVQVGAWVMVLRLWQAALVAGAATVVAMVAAVTVLGWTEQGGMWVGGLLVAVPILVLSWWFSAWHLRVLHELREARDLAARAAVSDERARISRDLHDVFGQTLAAIAVKSELAAELASRGGGEAAAEEMREVHRIADRAGAKVREVVRGASRVDLTGEIDGARSLLSAAQVDCRVSGDETVPAGTDVLAWVLRESVTNILRHSGATRAEIELTTTPTEVRLRVANDGVPETTPDDPLAASSGGLAAMVERVGAVGGSISVNNEAGWFAVEAQVPVPAETVPAEAGPTGDSSDSRTAEEVNR</sequence>
<reference evidence="7" key="1">
    <citation type="submission" date="2020-10" db="EMBL/GenBank/DDBJ databases">
        <authorList>
            <person name="Gilroy R."/>
        </authorList>
    </citation>
    <scope>NUCLEOTIDE SEQUENCE</scope>
    <source>
        <strain evidence="7">ChiGjej1B1-24693</strain>
    </source>
</reference>
<feature type="transmembrane region" description="Helical" evidence="5">
    <location>
        <begin position="21"/>
        <end position="38"/>
    </location>
</feature>
<accession>A0A9D1GX21</accession>
<keyword evidence="5" id="KW-0472">Membrane</keyword>
<dbReference type="InterPro" id="IPR050482">
    <property type="entry name" value="Sensor_HK_TwoCompSys"/>
</dbReference>
<dbReference type="AlphaFoldDB" id="A0A9D1GX21"/>
<dbReference type="Proteomes" id="UP000886842">
    <property type="component" value="Unassembled WGS sequence"/>
</dbReference>
<feature type="domain" description="Signal transduction histidine kinase subgroup 3 dimerisation and phosphoacceptor" evidence="6">
    <location>
        <begin position="206"/>
        <end position="268"/>
    </location>
</feature>
<name>A0A9D1GX21_9ACTN</name>
<evidence type="ECO:0000313" key="7">
    <source>
        <dbReference type="EMBL" id="HIT75338.1"/>
    </source>
</evidence>
<dbReference type="GO" id="GO:0000155">
    <property type="term" value="F:phosphorelay sensor kinase activity"/>
    <property type="evidence" value="ECO:0007669"/>
    <property type="project" value="InterPro"/>
</dbReference>
<evidence type="ECO:0000256" key="1">
    <source>
        <dbReference type="ARBA" id="ARBA00022679"/>
    </source>
</evidence>
<protein>
    <recommendedName>
        <fullName evidence="6">Signal transduction histidine kinase subgroup 3 dimerisation and phosphoacceptor domain-containing protein</fullName>
    </recommendedName>
</protein>
<keyword evidence="5" id="KW-0812">Transmembrane</keyword>
<evidence type="ECO:0000256" key="2">
    <source>
        <dbReference type="ARBA" id="ARBA00022777"/>
    </source>
</evidence>
<reference evidence="7" key="2">
    <citation type="journal article" date="2021" name="PeerJ">
        <title>Extensive microbial diversity within the chicken gut microbiome revealed by metagenomics and culture.</title>
        <authorList>
            <person name="Gilroy R."/>
            <person name="Ravi A."/>
            <person name="Getino M."/>
            <person name="Pursley I."/>
            <person name="Horton D.L."/>
            <person name="Alikhan N.F."/>
            <person name="Baker D."/>
            <person name="Gharbi K."/>
            <person name="Hall N."/>
            <person name="Watson M."/>
            <person name="Adriaenssens E.M."/>
            <person name="Foster-Nyarko E."/>
            <person name="Jarju S."/>
            <person name="Secka A."/>
            <person name="Antonio M."/>
            <person name="Oren A."/>
            <person name="Chaudhuri R.R."/>
            <person name="La Ragione R."/>
            <person name="Hildebrand F."/>
            <person name="Pallen M.J."/>
        </authorList>
    </citation>
    <scope>NUCLEOTIDE SEQUENCE</scope>
    <source>
        <strain evidence="7">ChiGjej1B1-24693</strain>
    </source>
</reference>
<evidence type="ECO:0000256" key="4">
    <source>
        <dbReference type="SAM" id="MobiDB-lite"/>
    </source>
</evidence>
<dbReference type="PANTHER" id="PTHR24421">
    <property type="entry name" value="NITRATE/NITRITE SENSOR PROTEIN NARX-RELATED"/>
    <property type="match status" value="1"/>
</dbReference>
<keyword evidence="5" id="KW-1133">Transmembrane helix</keyword>
<evidence type="ECO:0000313" key="8">
    <source>
        <dbReference type="Proteomes" id="UP000886842"/>
    </source>
</evidence>
<evidence type="ECO:0000259" key="6">
    <source>
        <dbReference type="Pfam" id="PF07730"/>
    </source>
</evidence>
<organism evidence="7 8">
    <name type="scientific">Candidatus Avipropionibacterium avicola</name>
    <dbReference type="NCBI Taxonomy" id="2840701"/>
    <lineage>
        <taxon>Bacteria</taxon>
        <taxon>Bacillati</taxon>
        <taxon>Actinomycetota</taxon>
        <taxon>Actinomycetes</taxon>
        <taxon>Propionibacteriales</taxon>
        <taxon>Propionibacteriaceae</taxon>
        <taxon>Propionibacteriaceae incertae sedis</taxon>
        <taxon>Candidatus Avipropionibacterium</taxon>
    </lineage>
</organism>
<dbReference type="GO" id="GO:0046983">
    <property type="term" value="F:protein dimerization activity"/>
    <property type="evidence" value="ECO:0007669"/>
    <property type="project" value="InterPro"/>
</dbReference>
<dbReference type="CDD" id="cd16917">
    <property type="entry name" value="HATPase_UhpB-NarQ-NarX-like"/>
    <property type="match status" value="1"/>
</dbReference>
<keyword evidence="2" id="KW-0418">Kinase</keyword>
<dbReference type="InterPro" id="IPR036890">
    <property type="entry name" value="HATPase_C_sf"/>
</dbReference>
<dbReference type="EMBL" id="DVLP01000216">
    <property type="protein sequence ID" value="HIT75338.1"/>
    <property type="molecule type" value="Genomic_DNA"/>
</dbReference>
<dbReference type="GO" id="GO:0016020">
    <property type="term" value="C:membrane"/>
    <property type="evidence" value="ECO:0007669"/>
    <property type="project" value="InterPro"/>
</dbReference>
<feature type="transmembrane region" description="Helical" evidence="5">
    <location>
        <begin position="88"/>
        <end position="105"/>
    </location>
</feature>
<dbReference type="PANTHER" id="PTHR24421:SF63">
    <property type="entry name" value="SENSOR HISTIDINE KINASE DESK"/>
    <property type="match status" value="1"/>
</dbReference>
<feature type="region of interest" description="Disordered" evidence="4">
    <location>
        <begin position="397"/>
        <end position="420"/>
    </location>
</feature>
<gene>
    <name evidence="7" type="ORF">IAA98_07125</name>
</gene>
<feature type="compositionally biased region" description="Basic and acidic residues" evidence="4">
    <location>
        <begin position="410"/>
        <end position="420"/>
    </location>
</feature>
<feature type="transmembrane region" description="Helical" evidence="5">
    <location>
        <begin position="136"/>
        <end position="156"/>
    </location>
</feature>